<proteinExistence type="predicted"/>
<protein>
    <recommendedName>
        <fullName evidence="4">DUF1003 domain-containing protein</fullName>
    </recommendedName>
</protein>
<dbReference type="Proteomes" id="UP000004508">
    <property type="component" value="Unassembled WGS sequence"/>
</dbReference>
<comment type="caution">
    <text evidence="2">The sequence shown here is derived from an EMBL/GenBank/DDBJ whole genome shotgun (WGS) entry which is preliminary data.</text>
</comment>
<evidence type="ECO:0008006" key="4">
    <source>
        <dbReference type="Google" id="ProtNLM"/>
    </source>
</evidence>
<dbReference type="AlphaFoldDB" id="D6TJD7"/>
<name>D6TJD7_KTERA</name>
<dbReference type="eggNOG" id="COG4420">
    <property type="taxonomic scope" value="Bacteria"/>
</dbReference>
<dbReference type="PANTHER" id="PTHR41386:SF1">
    <property type="entry name" value="MEMBRANE PROTEIN"/>
    <property type="match status" value="1"/>
</dbReference>
<dbReference type="InterPro" id="IPR010406">
    <property type="entry name" value="DUF1003"/>
</dbReference>
<dbReference type="STRING" id="485913.Krac_11108"/>
<dbReference type="PANTHER" id="PTHR41386">
    <property type="entry name" value="INTEGRAL MEMBRANE PROTEIN-RELATED"/>
    <property type="match status" value="1"/>
</dbReference>
<dbReference type="RefSeq" id="WP_007906222.1">
    <property type="nucleotide sequence ID" value="NZ_ADVG01000001.1"/>
</dbReference>
<evidence type="ECO:0000313" key="3">
    <source>
        <dbReference type="Proteomes" id="UP000004508"/>
    </source>
</evidence>
<accession>D6TJD7</accession>
<feature type="transmembrane region" description="Helical" evidence="1">
    <location>
        <begin position="63"/>
        <end position="84"/>
    </location>
</feature>
<dbReference type="Pfam" id="PF06210">
    <property type="entry name" value="DUF1003"/>
    <property type="match status" value="1"/>
</dbReference>
<keyword evidence="1" id="KW-0812">Transmembrane</keyword>
<gene>
    <name evidence="2" type="ORF">Krac_11108</name>
</gene>
<keyword evidence="3" id="KW-1185">Reference proteome</keyword>
<evidence type="ECO:0000256" key="1">
    <source>
        <dbReference type="SAM" id="Phobius"/>
    </source>
</evidence>
<sequence>MSITPALNEKEAHHKSLGQLRFPRFDHKQHGPVVNVNEAADQNLTVGQKVADTVAANMGSWRFIIIQSLILLVWILFNSVQAYFGRFDPYPFILLNLALSFQAAFAAPFIMISQNRQAEKDRLTAQNDYITDSKGEEEIRNIMEHLDHQDSLILQVVQSLQDQNKRLEAQHQQMLSYLSKIDPQLAQEAMKNITPDADK</sequence>
<dbReference type="EMBL" id="ADVG01000001">
    <property type="protein sequence ID" value="EFH89544.1"/>
    <property type="molecule type" value="Genomic_DNA"/>
</dbReference>
<dbReference type="InParanoid" id="D6TJD7"/>
<organism evidence="2 3">
    <name type="scientific">Ktedonobacter racemifer DSM 44963</name>
    <dbReference type="NCBI Taxonomy" id="485913"/>
    <lineage>
        <taxon>Bacteria</taxon>
        <taxon>Bacillati</taxon>
        <taxon>Chloroflexota</taxon>
        <taxon>Ktedonobacteria</taxon>
        <taxon>Ktedonobacterales</taxon>
        <taxon>Ktedonobacteraceae</taxon>
        <taxon>Ktedonobacter</taxon>
    </lineage>
</organism>
<dbReference type="OrthoDB" id="9795736at2"/>
<keyword evidence="1" id="KW-0472">Membrane</keyword>
<keyword evidence="1" id="KW-1133">Transmembrane helix</keyword>
<evidence type="ECO:0000313" key="2">
    <source>
        <dbReference type="EMBL" id="EFH89544.1"/>
    </source>
</evidence>
<feature type="transmembrane region" description="Helical" evidence="1">
    <location>
        <begin position="90"/>
        <end position="112"/>
    </location>
</feature>
<reference evidence="2 3" key="1">
    <citation type="journal article" date="2011" name="Stand. Genomic Sci.">
        <title>Non-contiguous finished genome sequence and contextual data of the filamentous soil bacterium Ktedonobacter racemifer type strain (SOSP1-21).</title>
        <authorList>
            <person name="Chang Y.J."/>
            <person name="Land M."/>
            <person name="Hauser L."/>
            <person name="Chertkov O."/>
            <person name="Del Rio T.G."/>
            <person name="Nolan M."/>
            <person name="Copeland A."/>
            <person name="Tice H."/>
            <person name="Cheng J.F."/>
            <person name="Lucas S."/>
            <person name="Han C."/>
            <person name="Goodwin L."/>
            <person name="Pitluck S."/>
            <person name="Ivanova N."/>
            <person name="Ovchinikova G."/>
            <person name="Pati A."/>
            <person name="Chen A."/>
            <person name="Palaniappan K."/>
            <person name="Mavromatis K."/>
            <person name="Liolios K."/>
            <person name="Brettin T."/>
            <person name="Fiebig A."/>
            <person name="Rohde M."/>
            <person name="Abt B."/>
            <person name="Goker M."/>
            <person name="Detter J.C."/>
            <person name="Woyke T."/>
            <person name="Bristow J."/>
            <person name="Eisen J.A."/>
            <person name="Markowitz V."/>
            <person name="Hugenholtz P."/>
            <person name="Kyrpides N.C."/>
            <person name="Klenk H.P."/>
            <person name="Lapidus A."/>
        </authorList>
    </citation>
    <scope>NUCLEOTIDE SEQUENCE [LARGE SCALE GENOMIC DNA]</scope>
    <source>
        <strain evidence="3">DSM 44963</strain>
    </source>
</reference>